<organism evidence="14 15">
    <name type="scientific">Colwellia psychrerythraea</name>
    <name type="common">Vibrio psychroerythus</name>
    <dbReference type="NCBI Taxonomy" id="28229"/>
    <lineage>
        <taxon>Bacteria</taxon>
        <taxon>Pseudomonadati</taxon>
        <taxon>Pseudomonadota</taxon>
        <taxon>Gammaproteobacteria</taxon>
        <taxon>Alteromonadales</taxon>
        <taxon>Colwelliaceae</taxon>
        <taxon>Colwellia</taxon>
    </lineage>
</organism>
<keyword evidence="7 11" id="KW-0676">Redox-active center</keyword>
<evidence type="ECO:0000256" key="5">
    <source>
        <dbReference type="ARBA" id="ARBA00023002"/>
    </source>
</evidence>
<dbReference type="EMBL" id="MAAF01000002">
    <property type="protein sequence ID" value="OUR85159.1"/>
    <property type="molecule type" value="Genomic_DNA"/>
</dbReference>
<dbReference type="PRINTS" id="PR00368">
    <property type="entry name" value="FADPNR"/>
</dbReference>
<dbReference type="PIRSF" id="PIRSF000350">
    <property type="entry name" value="Mercury_reductase_MerA"/>
    <property type="match status" value="1"/>
</dbReference>
<dbReference type="NCBIfam" id="NF004776">
    <property type="entry name" value="PRK06116.1"/>
    <property type="match status" value="1"/>
</dbReference>
<evidence type="ECO:0000259" key="12">
    <source>
        <dbReference type="Pfam" id="PF02852"/>
    </source>
</evidence>
<dbReference type="PROSITE" id="PS00076">
    <property type="entry name" value="PYRIDINE_REDOX_1"/>
    <property type="match status" value="1"/>
</dbReference>
<evidence type="ECO:0000313" key="15">
    <source>
        <dbReference type="Proteomes" id="UP000243053"/>
    </source>
</evidence>
<dbReference type="PANTHER" id="PTHR42737:SF2">
    <property type="entry name" value="GLUTATHIONE REDUCTASE"/>
    <property type="match status" value="1"/>
</dbReference>
<evidence type="ECO:0000256" key="10">
    <source>
        <dbReference type="PIRSR" id="PIRSR000350-4"/>
    </source>
</evidence>
<keyword evidence="3 11" id="KW-0285">Flavoprotein</keyword>
<dbReference type="FunFam" id="3.50.50.60:FF:000235">
    <property type="entry name" value="Glutathione reductase"/>
    <property type="match status" value="1"/>
</dbReference>
<accession>A0A1Y5ERF0</accession>
<feature type="domain" description="Pyridine nucleotide-disulphide oxidoreductase dimerisation" evidence="12">
    <location>
        <begin position="343"/>
        <end position="453"/>
    </location>
</feature>
<feature type="binding site" evidence="9">
    <location>
        <position position="307"/>
    </location>
    <ligand>
        <name>FAD</name>
        <dbReference type="ChEBI" id="CHEBI:57692"/>
    </ligand>
</feature>
<evidence type="ECO:0000256" key="1">
    <source>
        <dbReference type="ARBA" id="ARBA00007532"/>
    </source>
</evidence>
<dbReference type="InterPro" id="IPR012999">
    <property type="entry name" value="Pyr_OxRdtase_I_AS"/>
</dbReference>
<dbReference type="Gene3D" id="3.30.390.30">
    <property type="match status" value="1"/>
</dbReference>
<dbReference type="InterPro" id="IPR023753">
    <property type="entry name" value="FAD/NAD-binding_dom"/>
</dbReference>
<dbReference type="GO" id="GO:0005829">
    <property type="term" value="C:cytosol"/>
    <property type="evidence" value="ECO:0007669"/>
    <property type="project" value="TreeGrafter"/>
</dbReference>
<evidence type="ECO:0000256" key="8">
    <source>
        <dbReference type="PIRSR" id="PIRSR000350-2"/>
    </source>
</evidence>
<dbReference type="Proteomes" id="UP000243053">
    <property type="component" value="Unassembled WGS sequence"/>
</dbReference>
<dbReference type="Pfam" id="PF02852">
    <property type="entry name" value="Pyr_redox_dim"/>
    <property type="match status" value="1"/>
</dbReference>
<evidence type="ECO:0000256" key="9">
    <source>
        <dbReference type="PIRSR" id="PIRSR000350-3"/>
    </source>
</evidence>
<dbReference type="GO" id="GO:0050661">
    <property type="term" value="F:NADP binding"/>
    <property type="evidence" value="ECO:0007669"/>
    <property type="project" value="InterPro"/>
</dbReference>
<dbReference type="SUPFAM" id="SSF55424">
    <property type="entry name" value="FAD/NAD-linked reductases, dimerisation (C-terminal) domain"/>
    <property type="match status" value="1"/>
</dbReference>
<dbReference type="GO" id="GO:0045454">
    <property type="term" value="P:cell redox homeostasis"/>
    <property type="evidence" value="ECO:0007669"/>
    <property type="project" value="InterPro"/>
</dbReference>
<protein>
    <submittedName>
        <fullName evidence="14">Glutathione-disulfide reductase</fullName>
    </submittedName>
</protein>
<gene>
    <name evidence="14" type="ORF">A9Q75_00090</name>
</gene>
<keyword evidence="4 9" id="KW-0274">FAD</keyword>
<feature type="binding site" evidence="9">
    <location>
        <begin position="177"/>
        <end position="184"/>
    </location>
    <ligand>
        <name>NAD(+)</name>
        <dbReference type="ChEBI" id="CHEBI:57540"/>
    </ligand>
</feature>
<sequence>MTQHFDYLAIGGGSGGIASANRAAKLGKKAAVIEAKYIGGTCVNVGCVPKKAMWYAGQISDALKYASDYGFAQHLTQDTPQFDWAKLVSNREAYIKRIHAAYQRGFDANDVTVIDGFAKFVDKNTVEVNGELITADHITIATGGRPTLPNIEGAEYGIDSDGFFALTEQPKSVAVVGAGYIAVELAGVFHALGSKAHLLVRKEKPLRGFDNMLSDTLVEQMAKHGPTLHNHSTPERIERLADGTLIIHLTNGKSIGPVETLVWAIGREPATDNINLAATGVAMNERGFIETDKYQNTNVDGIYAVGDNTGRAQLTPVAVAAGRRLCERLFNNKPEEHLDCSGIATVVFSHPVIGTVGLTQDEAIAQYGEENITVYNSQFTALYQALTEDHRDPTRMKLICAGTDEKVVGLHSIGFGSDELLQGFAVAMKMGATKADFDNTIAIHPTSAEEFVTL</sequence>
<evidence type="ECO:0000313" key="14">
    <source>
        <dbReference type="EMBL" id="OUR85159.1"/>
    </source>
</evidence>
<keyword evidence="6" id="KW-1015">Disulfide bond</keyword>
<dbReference type="GO" id="GO:0006749">
    <property type="term" value="P:glutathione metabolic process"/>
    <property type="evidence" value="ECO:0007669"/>
    <property type="project" value="InterPro"/>
</dbReference>
<proteinExistence type="inferred from homology"/>
<feature type="active site" description="Proton acceptor" evidence="8">
    <location>
        <position position="444"/>
    </location>
</feature>
<evidence type="ECO:0000256" key="3">
    <source>
        <dbReference type="ARBA" id="ARBA00022630"/>
    </source>
</evidence>
<dbReference type="SUPFAM" id="SSF51905">
    <property type="entry name" value="FAD/NAD(P)-binding domain"/>
    <property type="match status" value="1"/>
</dbReference>
<dbReference type="NCBIfam" id="TIGR01421">
    <property type="entry name" value="gluta_reduc_1"/>
    <property type="match status" value="1"/>
</dbReference>
<feature type="binding site" evidence="9">
    <location>
        <position position="266"/>
    </location>
    <ligand>
        <name>NAD(+)</name>
        <dbReference type="ChEBI" id="CHEBI:57540"/>
    </ligand>
</feature>
<name>A0A1Y5ERF0_COLPS</name>
<dbReference type="InterPro" id="IPR001100">
    <property type="entry name" value="Pyr_nuc-diS_OxRdtase"/>
</dbReference>
<dbReference type="Gene3D" id="3.50.50.60">
    <property type="entry name" value="FAD/NAD(P)-binding domain"/>
    <property type="match status" value="2"/>
</dbReference>
<dbReference type="PRINTS" id="PR00411">
    <property type="entry name" value="PNDRDTASEI"/>
</dbReference>
<dbReference type="InterPro" id="IPR016156">
    <property type="entry name" value="FAD/NAD-linked_Rdtase_dimer_sf"/>
</dbReference>
<dbReference type="GO" id="GO:0034599">
    <property type="term" value="P:cellular response to oxidative stress"/>
    <property type="evidence" value="ECO:0007669"/>
    <property type="project" value="TreeGrafter"/>
</dbReference>
<dbReference type="FunFam" id="3.30.390.30:FF:000003">
    <property type="entry name" value="Glutathione reductase"/>
    <property type="match status" value="1"/>
</dbReference>
<dbReference type="InterPro" id="IPR004099">
    <property type="entry name" value="Pyr_nucl-diS_OxRdtase_dimer"/>
</dbReference>
<comment type="subunit">
    <text evidence="2">Homodimer.</text>
</comment>
<dbReference type="InterPro" id="IPR036188">
    <property type="entry name" value="FAD/NAD-bd_sf"/>
</dbReference>
<comment type="similarity">
    <text evidence="1 11">Belongs to the class-I pyridine nucleotide-disulfide oxidoreductase family.</text>
</comment>
<dbReference type="AlphaFoldDB" id="A0A1Y5ERF0"/>
<evidence type="ECO:0000256" key="2">
    <source>
        <dbReference type="ARBA" id="ARBA00011738"/>
    </source>
</evidence>
<reference evidence="15" key="1">
    <citation type="journal article" date="2017" name="Proc. Natl. Acad. Sci. U.S.A.">
        <title>Simulation of Deepwater Horizon oil plume reveals substrate specialization within a complex community of hydrocarbon degraders.</title>
        <authorList>
            <person name="Hu P."/>
            <person name="Dubinsky E.A."/>
            <person name="Probst A.J."/>
            <person name="Wang J."/>
            <person name="Sieber C.M.K."/>
            <person name="Tom L.M."/>
            <person name="Gardinali P."/>
            <person name="Banfield J.F."/>
            <person name="Atlas R.M."/>
            <person name="Andersen G.L."/>
        </authorList>
    </citation>
    <scope>NUCLEOTIDE SEQUENCE [LARGE SCALE GENOMIC DNA]</scope>
</reference>
<evidence type="ECO:0000256" key="7">
    <source>
        <dbReference type="ARBA" id="ARBA00023284"/>
    </source>
</evidence>
<keyword evidence="9" id="KW-0520">NAD</keyword>
<feature type="disulfide bond" description="Redox-active" evidence="10">
    <location>
        <begin position="42"/>
        <end position="47"/>
    </location>
</feature>
<dbReference type="InterPro" id="IPR006322">
    <property type="entry name" value="Glutathione_Rdtase_euk/bac"/>
</dbReference>
<dbReference type="InterPro" id="IPR046952">
    <property type="entry name" value="GSHR/TRXR-like"/>
</dbReference>
<evidence type="ECO:0000259" key="13">
    <source>
        <dbReference type="Pfam" id="PF07992"/>
    </source>
</evidence>
<feature type="binding site" evidence="9">
    <location>
        <position position="51"/>
    </location>
    <ligand>
        <name>FAD</name>
        <dbReference type="ChEBI" id="CHEBI:57692"/>
    </ligand>
</feature>
<dbReference type="Pfam" id="PF07992">
    <property type="entry name" value="Pyr_redox_2"/>
    <property type="match status" value="1"/>
</dbReference>
<comment type="caution">
    <text evidence="14">The sequence shown here is derived from an EMBL/GenBank/DDBJ whole genome shotgun (WGS) entry which is preliminary data.</text>
</comment>
<keyword evidence="9" id="KW-0547">Nucleotide-binding</keyword>
<evidence type="ECO:0000256" key="4">
    <source>
        <dbReference type="ARBA" id="ARBA00022827"/>
    </source>
</evidence>
<dbReference type="GO" id="GO:0004362">
    <property type="term" value="F:glutathione-disulfide reductase (NADPH) activity"/>
    <property type="evidence" value="ECO:0007669"/>
    <property type="project" value="InterPro"/>
</dbReference>
<feature type="domain" description="FAD/NAD(P)-binding" evidence="13">
    <location>
        <begin position="6"/>
        <end position="322"/>
    </location>
</feature>
<dbReference type="PANTHER" id="PTHR42737">
    <property type="entry name" value="GLUTATHIONE REDUCTASE"/>
    <property type="match status" value="1"/>
</dbReference>
<keyword evidence="5 11" id="KW-0560">Oxidoreductase</keyword>
<dbReference type="GO" id="GO:0050660">
    <property type="term" value="F:flavin adenine dinucleotide binding"/>
    <property type="evidence" value="ECO:0007669"/>
    <property type="project" value="InterPro"/>
</dbReference>
<evidence type="ECO:0000256" key="6">
    <source>
        <dbReference type="ARBA" id="ARBA00023157"/>
    </source>
</evidence>
<comment type="cofactor">
    <cofactor evidence="9">
        <name>FAD</name>
        <dbReference type="ChEBI" id="CHEBI:57692"/>
    </cofactor>
    <text evidence="9">Binds 1 FAD per subunit.</text>
</comment>
<evidence type="ECO:0000256" key="11">
    <source>
        <dbReference type="RuleBase" id="RU003691"/>
    </source>
</evidence>